<sequence>MMFSRNNGDTCTNRRTLVTLCAVSFLSTFVFLYLHSSITVQTFAIEKELRGTVQNMAQWRDKIVDWVQMLENVTTKPRTRRHGQLYRNETNHSVLDNRTTTDSPVKVFTTPGILLTLFTTWPTRADKYTCHNNTVENWRTFKPNIRPMLFTNEDYLAREVTKKGWSSLPIRQEHFGIPVLKFMYTDAMKVSQSQFYAYANGDILFTSTLIKTLTAVVNSTVIPNDKPIMIVGRRTNVQDVSVSEANSLTNVSKAARKRGKLFSAWAEDYFVTTENYPWKDIPEVVIGRRAYDNWLVLNARKHNHTTIDATLTLLALHQTTKAGNHEGHKATHSEYNHSLLSRLYKRLNYAAGLTSCAEYLTRYDNAMNIKVERRIKTC</sequence>
<keyword evidence="2" id="KW-1185">Reference proteome</keyword>
<organism evidence="1 2">
    <name type="scientific">Mizuhopecten yessoensis</name>
    <name type="common">Japanese scallop</name>
    <name type="synonym">Patinopecten yessoensis</name>
    <dbReference type="NCBI Taxonomy" id="6573"/>
    <lineage>
        <taxon>Eukaryota</taxon>
        <taxon>Metazoa</taxon>
        <taxon>Spiralia</taxon>
        <taxon>Lophotrochozoa</taxon>
        <taxon>Mollusca</taxon>
        <taxon>Bivalvia</taxon>
        <taxon>Autobranchia</taxon>
        <taxon>Pteriomorphia</taxon>
        <taxon>Pectinida</taxon>
        <taxon>Pectinoidea</taxon>
        <taxon>Pectinidae</taxon>
        <taxon>Mizuhopecten</taxon>
    </lineage>
</organism>
<dbReference type="EMBL" id="NEDP02000210">
    <property type="protein sequence ID" value="OWF56364.1"/>
    <property type="molecule type" value="Genomic_DNA"/>
</dbReference>
<reference evidence="1 2" key="1">
    <citation type="journal article" date="2017" name="Nat. Ecol. Evol.">
        <title>Scallop genome provides insights into evolution of bilaterian karyotype and development.</title>
        <authorList>
            <person name="Wang S."/>
            <person name="Zhang J."/>
            <person name="Jiao W."/>
            <person name="Li J."/>
            <person name="Xun X."/>
            <person name="Sun Y."/>
            <person name="Guo X."/>
            <person name="Huan P."/>
            <person name="Dong B."/>
            <person name="Zhang L."/>
            <person name="Hu X."/>
            <person name="Sun X."/>
            <person name="Wang J."/>
            <person name="Zhao C."/>
            <person name="Wang Y."/>
            <person name="Wang D."/>
            <person name="Huang X."/>
            <person name="Wang R."/>
            <person name="Lv J."/>
            <person name="Li Y."/>
            <person name="Zhang Z."/>
            <person name="Liu B."/>
            <person name="Lu W."/>
            <person name="Hui Y."/>
            <person name="Liang J."/>
            <person name="Zhou Z."/>
            <person name="Hou R."/>
            <person name="Li X."/>
            <person name="Liu Y."/>
            <person name="Li H."/>
            <person name="Ning X."/>
            <person name="Lin Y."/>
            <person name="Zhao L."/>
            <person name="Xing Q."/>
            <person name="Dou J."/>
            <person name="Li Y."/>
            <person name="Mao J."/>
            <person name="Guo H."/>
            <person name="Dou H."/>
            <person name="Li T."/>
            <person name="Mu C."/>
            <person name="Jiang W."/>
            <person name="Fu Q."/>
            <person name="Fu X."/>
            <person name="Miao Y."/>
            <person name="Liu J."/>
            <person name="Yu Q."/>
            <person name="Li R."/>
            <person name="Liao H."/>
            <person name="Li X."/>
            <person name="Kong Y."/>
            <person name="Jiang Z."/>
            <person name="Chourrout D."/>
            <person name="Li R."/>
            <person name="Bao Z."/>
        </authorList>
    </citation>
    <scope>NUCLEOTIDE SEQUENCE [LARGE SCALE GENOMIC DNA]</scope>
    <source>
        <strain evidence="1 2">PY_sf001</strain>
    </source>
</reference>
<gene>
    <name evidence="1" type="ORF">KP79_PYT14410</name>
</gene>
<evidence type="ECO:0000313" key="1">
    <source>
        <dbReference type="EMBL" id="OWF56364.1"/>
    </source>
</evidence>
<name>A0A210R631_MIZYE</name>
<evidence type="ECO:0000313" key="2">
    <source>
        <dbReference type="Proteomes" id="UP000242188"/>
    </source>
</evidence>
<accession>A0A210R631</accession>
<dbReference type="Proteomes" id="UP000242188">
    <property type="component" value="Unassembled WGS sequence"/>
</dbReference>
<protein>
    <submittedName>
        <fullName evidence="1">Uncharacterized protein</fullName>
    </submittedName>
</protein>
<comment type="caution">
    <text evidence="1">The sequence shown here is derived from an EMBL/GenBank/DDBJ whole genome shotgun (WGS) entry which is preliminary data.</text>
</comment>
<dbReference type="OrthoDB" id="6046730at2759"/>
<dbReference type="AlphaFoldDB" id="A0A210R631"/>
<proteinExistence type="predicted"/>